<sequence>MKNHNLEEHLADAEQPVKDFMAELLETLGKKVSENKDPKLALSYFGAQLEIKLVSFDGSYD</sequence>
<accession>A0A178JF24</accession>
<evidence type="ECO:0000313" key="4">
    <source>
        <dbReference type="Proteomes" id="UP000094761"/>
    </source>
</evidence>
<proteinExistence type="predicted"/>
<evidence type="ECO:0000313" key="2">
    <source>
        <dbReference type="EMBL" id="OAN00486.1"/>
    </source>
</evidence>
<dbReference type="OrthoDB" id="5904408at2"/>
<dbReference type="GeneID" id="23444690"/>
<evidence type="ECO:0000313" key="6">
    <source>
        <dbReference type="Proteomes" id="UP001150001"/>
    </source>
</evidence>
<organism evidence="2 4">
    <name type="scientific">Vibrio europaeus</name>
    <dbReference type="NCBI Taxonomy" id="300876"/>
    <lineage>
        <taxon>Bacteria</taxon>
        <taxon>Pseudomonadati</taxon>
        <taxon>Pseudomonadota</taxon>
        <taxon>Gammaproteobacteria</taxon>
        <taxon>Vibrionales</taxon>
        <taxon>Vibrionaceae</taxon>
        <taxon>Vibrio</taxon>
        <taxon>Vibrio oreintalis group</taxon>
    </lineage>
</organism>
<keyword evidence="6" id="KW-1185">Reference proteome</keyword>
<evidence type="ECO:0000313" key="5">
    <source>
        <dbReference type="Proteomes" id="UP000501443"/>
    </source>
</evidence>
<dbReference type="Proteomes" id="UP001150001">
    <property type="component" value="Unassembled WGS sequence"/>
</dbReference>
<dbReference type="EMBL" id="CP053541">
    <property type="protein sequence ID" value="QJY36319.1"/>
    <property type="molecule type" value="Genomic_DNA"/>
</dbReference>
<reference evidence="1" key="3">
    <citation type="submission" date="2022-11" db="EMBL/GenBank/DDBJ databases">
        <title>Role of the vibriolysin VemA secreted by the emergent pathogen Vibrio europaeus in the colonization of Manila clam mucus.</title>
        <authorList>
            <person name="Martinez C."/>
            <person name="Rodriguez S."/>
            <person name="Vences A."/>
            <person name="Barja J.L."/>
            <person name="Toranzo A.E."/>
            <person name="Dubert J."/>
        </authorList>
    </citation>
    <scope>NUCLEOTIDE SEQUENCE</scope>
    <source>
        <strain evidence="1">3454</strain>
    </source>
</reference>
<name>A0A178JF24_9VIBR</name>
<evidence type="ECO:0000313" key="3">
    <source>
        <dbReference type="EMBL" id="QJY36319.1"/>
    </source>
</evidence>
<dbReference type="Proteomes" id="UP000501443">
    <property type="component" value="Chromosome 1"/>
</dbReference>
<gene>
    <name evidence="2" type="ORF">AZ468_05015</name>
    <name evidence="3" type="ORF">HOO69_06715</name>
    <name evidence="1" type="ORF">OPW20_17185</name>
</gene>
<dbReference type="RefSeq" id="WP_004745179.1">
    <property type="nucleotide sequence ID" value="NZ_CP053541.1"/>
</dbReference>
<reference evidence="3 5" key="2">
    <citation type="submission" date="2020-05" db="EMBL/GenBank/DDBJ databases">
        <title>First description outside Europe of the emergent pathogen for shellfish aquaculture Vibrio europaeus.</title>
        <authorList>
            <person name="Dubert J."/>
            <person name="Rojas R."/>
        </authorList>
    </citation>
    <scope>NUCLEOTIDE SEQUENCE [LARGE SCALE GENOMIC DNA]</scope>
    <source>
        <strain evidence="3 5">NPI-1</strain>
    </source>
</reference>
<protein>
    <submittedName>
        <fullName evidence="2">Uncharacterized protein</fullName>
    </submittedName>
</protein>
<evidence type="ECO:0000313" key="1">
    <source>
        <dbReference type="EMBL" id="MDC5741811.1"/>
    </source>
</evidence>
<reference evidence="2 4" key="1">
    <citation type="submission" date="2016-03" db="EMBL/GenBank/DDBJ databases">
        <title>Draft genome sequence of the Vibrio tubiashii subs. europaeus.</title>
        <authorList>
            <person name="Spinard E."/>
            <person name="Dubert J."/>
            <person name="Nelson D.R."/>
            <person name="Barja J.L."/>
        </authorList>
    </citation>
    <scope>NUCLEOTIDE SEQUENCE [LARGE SCALE GENOMIC DNA]</scope>
    <source>
        <strain evidence="4">PP-638</strain>
        <strain evidence="2">PP2-638</strain>
    </source>
</reference>
<dbReference type="Proteomes" id="UP000094761">
    <property type="component" value="Unassembled WGS sequence"/>
</dbReference>
<dbReference type="EMBL" id="JAPFIT010000018">
    <property type="protein sequence ID" value="MDC5741811.1"/>
    <property type="molecule type" value="Genomic_DNA"/>
</dbReference>
<dbReference type="AlphaFoldDB" id="A0A178JF24"/>
<dbReference type="GeneID" id="78075042"/>
<dbReference type="EMBL" id="LUAX01000001">
    <property type="protein sequence ID" value="OAN00486.1"/>
    <property type="molecule type" value="Genomic_DNA"/>
</dbReference>